<accession>A0A8X7V7N4</accession>
<dbReference type="OrthoDB" id="1925068at2759"/>
<evidence type="ECO:0000313" key="1">
    <source>
        <dbReference type="EMBL" id="KAG2305117.1"/>
    </source>
</evidence>
<proteinExistence type="predicted"/>
<protein>
    <submittedName>
        <fullName evidence="1">Uncharacterized protein</fullName>
    </submittedName>
</protein>
<sequence length="108" mass="12616">MFDGYENTNENWVLSLTSLSGTLNGSTRTYLDVIQPEDGKSFKPICLLQICKLGAIIYDWLDISWLKSYYCFGFDHFNMSWRRQAYAAGLPAQKRRPFCIFIRRLDLT</sequence>
<evidence type="ECO:0000313" key="2">
    <source>
        <dbReference type="Proteomes" id="UP000886595"/>
    </source>
</evidence>
<dbReference type="Proteomes" id="UP000886595">
    <property type="component" value="Unassembled WGS sequence"/>
</dbReference>
<name>A0A8X7V7N4_BRACI</name>
<reference evidence="1 2" key="1">
    <citation type="submission" date="2020-02" db="EMBL/GenBank/DDBJ databases">
        <authorList>
            <person name="Ma Q."/>
            <person name="Huang Y."/>
            <person name="Song X."/>
            <person name="Pei D."/>
        </authorList>
    </citation>
    <scope>NUCLEOTIDE SEQUENCE [LARGE SCALE GENOMIC DNA]</scope>
    <source>
        <strain evidence="1">Sxm20200214</strain>
        <tissue evidence="1">Leaf</tissue>
    </source>
</reference>
<dbReference type="PANTHER" id="PTHR34043:SF7">
    <property type="entry name" value="LIPASE"/>
    <property type="match status" value="1"/>
</dbReference>
<gene>
    <name evidence="1" type="ORF">Bca52824_033768</name>
</gene>
<dbReference type="EMBL" id="JAAMPC010000007">
    <property type="protein sequence ID" value="KAG2305117.1"/>
    <property type="molecule type" value="Genomic_DNA"/>
</dbReference>
<dbReference type="AlphaFoldDB" id="A0A8X7V7N4"/>
<dbReference type="Gene3D" id="3.40.50.1820">
    <property type="entry name" value="alpha/beta hydrolase"/>
    <property type="match status" value="1"/>
</dbReference>
<dbReference type="InterPro" id="IPR029058">
    <property type="entry name" value="AB_hydrolase_fold"/>
</dbReference>
<keyword evidence="2" id="KW-1185">Reference proteome</keyword>
<dbReference type="PANTHER" id="PTHR34043">
    <property type="entry name" value="ALPHA/BETA-HYDROLASES SUPERFAMILY PROTEIN"/>
    <property type="match status" value="1"/>
</dbReference>
<comment type="caution">
    <text evidence="1">The sequence shown here is derived from an EMBL/GenBank/DDBJ whole genome shotgun (WGS) entry which is preliminary data.</text>
</comment>
<organism evidence="1 2">
    <name type="scientific">Brassica carinata</name>
    <name type="common">Ethiopian mustard</name>
    <name type="synonym">Abyssinian cabbage</name>
    <dbReference type="NCBI Taxonomy" id="52824"/>
    <lineage>
        <taxon>Eukaryota</taxon>
        <taxon>Viridiplantae</taxon>
        <taxon>Streptophyta</taxon>
        <taxon>Embryophyta</taxon>
        <taxon>Tracheophyta</taxon>
        <taxon>Spermatophyta</taxon>
        <taxon>Magnoliopsida</taxon>
        <taxon>eudicotyledons</taxon>
        <taxon>Gunneridae</taxon>
        <taxon>Pentapetalae</taxon>
        <taxon>rosids</taxon>
        <taxon>malvids</taxon>
        <taxon>Brassicales</taxon>
        <taxon>Brassicaceae</taxon>
        <taxon>Brassiceae</taxon>
        <taxon>Brassica</taxon>
    </lineage>
</organism>